<protein>
    <submittedName>
        <fullName evidence="2">Uncharacterized protein</fullName>
    </submittedName>
</protein>
<keyword evidence="1" id="KW-1133">Transmembrane helix</keyword>
<keyword evidence="1" id="KW-0812">Transmembrane</keyword>
<keyword evidence="1" id="KW-0472">Membrane</keyword>
<evidence type="ECO:0000313" key="2">
    <source>
        <dbReference type="EMBL" id="BDD87966.1"/>
    </source>
</evidence>
<feature type="transmembrane region" description="Helical" evidence="1">
    <location>
        <begin position="71"/>
        <end position="88"/>
    </location>
</feature>
<gene>
    <name evidence="2" type="ORF">DPPLL_23310</name>
</gene>
<evidence type="ECO:0000256" key="1">
    <source>
        <dbReference type="SAM" id="Phobius"/>
    </source>
</evidence>
<accession>A0ABM7WAH2</accession>
<evidence type="ECO:0000313" key="3">
    <source>
        <dbReference type="Proteomes" id="UP000830055"/>
    </source>
</evidence>
<organism evidence="2 3">
    <name type="scientific">Desulfofustis limnaeus</name>
    <dbReference type="NCBI Taxonomy" id="2740163"/>
    <lineage>
        <taxon>Bacteria</taxon>
        <taxon>Pseudomonadati</taxon>
        <taxon>Thermodesulfobacteriota</taxon>
        <taxon>Desulfobulbia</taxon>
        <taxon>Desulfobulbales</taxon>
        <taxon>Desulfocapsaceae</taxon>
        <taxon>Desulfofustis</taxon>
    </lineage>
</organism>
<proteinExistence type="predicted"/>
<keyword evidence="3" id="KW-1185">Reference proteome</keyword>
<dbReference type="EMBL" id="AP025516">
    <property type="protein sequence ID" value="BDD87966.1"/>
    <property type="molecule type" value="Genomic_DNA"/>
</dbReference>
<reference evidence="2 3" key="1">
    <citation type="submission" date="2022-01" db="EMBL/GenBank/DDBJ databases">
        <title>Desulfofustis limnae sp. nov., a novel mesophilic sulfate-reducing bacterium isolated from marsh soil.</title>
        <authorList>
            <person name="Watanabe M."/>
            <person name="Takahashi A."/>
            <person name="Kojima H."/>
            <person name="Fukui M."/>
        </authorList>
    </citation>
    <scope>NUCLEOTIDE SEQUENCE [LARGE SCALE GENOMIC DNA]</scope>
    <source>
        <strain evidence="2 3">PPLL</strain>
    </source>
</reference>
<sequence>MKLNDPFGRMERRHQLAYETMREALRRSNITTEQAAQDVIRQARVRALKFAGIGLAVLLCASLLLPKAGPLFLGIGALVAVWTVTSIANGRRYIQRYIDEELKKQNQ</sequence>
<feature type="transmembrane region" description="Helical" evidence="1">
    <location>
        <begin position="47"/>
        <end position="65"/>
    </location>
</feature>
<name>A0ABM7WAH2_9BACT</name>
<dbReference type="Proteomes" id="UP000830055">
    <property type="component" value="Chromosome"/>
</dbReference>